<feature type="region of interest" description="Disordered" evidence="2">
    <location>
        <begin position="1203"/>
        <end position="1235"/>
    </location>
</feature>
<keyword evidence="1" id="KW-0694">RNA-binding</keyword>
<feature type="compositionally biased region" description="Low complexity" evidence="2">
    <location>
        <begin position="9"/>
        <end position="29"/>
    </location>
</feature>
<dbReference type="Pfam" id="PF05183">
    <property type="entry name" value="RdRP"/>
    <property type="match status" value="1"/>
</dbReference>
<name>A0A0P1BNY1_9BASI</name>
<dbReference type="PANTHER" id="PTHR23079:SF17">
    <property type="entry name" value="RNA-DEPENDENT RNA POLYMERASE"/>
    <property type="match status" value="1"/>
</dbReference>
<dbReference type="GO" id="GO:0031380">
    <property type="term" value="C:nuclear RNA-directed RNA polymerase complex"/>
    <property type="evidence" value="ECO:0007669"/>
    <property type="project" value="TreeGrafter"/>
</dbReference>
<feature type="compositionally biased region" description="Low complexity" evidence="2">
    <location>
        <begin position="97"/>
        <end position="106"/>
    </location>
</feature>
<dbReference type="EC" id="2.7.7.48" evidence="1"/>
<evidence type="ECO:0000313" key="5">
    <source>
        <dbReference type="Proteomes" id="UP000054845"/>
    </source>
</evidence>
<dbReference type="InterPro" id="IPR007855">
    <property type="entry name" value="RDRP"/>
</dbReference>
<keyword evidence="5" id="KW-1185">Reference proteome</keyword>
<feature type="domain" description="RDRP core" evidence="3">
    <location>
        <begin position="593"/>
        <end position="1191"/>
    </location>
</feature>
<dbReference type="Proteomes" id="UP000054845">
    <property type="component" value="Unassembled WGS sequence"/>
</dbReference>
<dbReference type="InterPro" id="IPR057596">
    <property type="entry name" value="RDRP_core"/>
</dbReference>
<dbReference type="GO" id="GO:0003968">
    <property type="term" value="F:RNA-directed RNA polymerase activity"/>
    <property type="evidence" value="ECO:0007669"/>
    <property type="project" value="UniProtKB-KW"/>
</dbReference>
<evidence type="ECO:0000313" key="4">
    <source>
        <dbReference type="EMBL" id="CEH18599.1"/>
    </source>
</evidence>
<dbReference type="GO" id="GO:0030422">
    <property type="term" value="P:siRNA processing"/>
    <property type="evidence" value="ECO:0007669"/>
    <property type="project" value="TreeGrafter"/>
</dbReference>
<evidence type="ECO:0000259" key="3">
    <source>
        <dbReference type="Pfam" id="PF05183"/>
    </source>
</evidence>
<feature type="region of interest" description="Disordered" evidence="2">
    <location>
        <begin position="1"/>
        <end position="126"/>
    </location>
</feature>
<dbReference type="EMBL" id="CCYA01000275">
    <property type="protein sequence ID" value="CEH18599.1"/>
    <property type="molecule type" value="Genomic_DNA"/>
</dbReference>
<organism evidence="4 5">
    <name type="scientific">Ceraceosorus bombacis</name>
    <dbReference type="NCBI Taxonomy" id="401625"/>
    <lineage>
        <taxon>Eukaryota</taxon>
        <taxon>Fungi</taxon>
        <taxon>Dikarya</taxon>
        <taxon>Basidiomycota</taxon>
        <taxon>Ustilaginomycotina</taxon>
        <taxon>Exobasidiomycetes</taxon>
        <taxon>Ceraceosorales</taxon>
        <taxon>Ceraceosoraceae</taxon>
        <taxon>Ceraceosorus</taxon>
    </lineage>
</organism>
<accession>A0A0P1BNY1</accession>
<keyword evidence="1 4" id="KW-0696">RNA-directed RNA polymerase</keyword>
<evidence type="ECO:0000256" key="2">
    <source>
        <dbReference type="SAM" id="MobiDB-lite"/>
    </source>
</evidence>
<protein>
    <recommendedName>
        <fullName evidence="1">RNA-dependent RNA polymerase</fullName>
        <ecNumber evidence="1">2.7.7.48</ecNumber>
    </recommendedName>
</protein>
<proteinExistence type="inferred from homology"/>
<comment type="similarity">
    <text evidence="1">Belongs to the RdRP family.</text>
</comment>
<sequence length="1441" mass="158938">MSRMKTSRARPQPASSSSDDNASSSSKPSTIHLKTGPAGYTLPQRPSDSTVANAKLRTDVGRGGRHTLSSNTPLPAVGKPPGAPYWWVPPEAQPSLGNSQSNGNGSKAIKKGPLKPFNGAEHESKRAIGKVSKRLQAEYTPRPPPQPRPEHLGVPMPVTPLEGHVSPLRPLEAPCILDVLNVPLAASMRELRRSICRASRELQRGPPYMPLHITKPPKAATARLLLSDEATAMRWLGIFSGSKSPLSKVMVRDNMLAFQLSARRPENNAWLALASPIDDDDYVGDAGVDLPTDLPFSGLTCGAWDDKSQFCPAWKAKDRENGSGAVLLIDEARMHLHVDQGIIQIDLRNIKRSMICGQHLYLELRWTPAFILPNDPVRALTGWDEYSKYDDEEDPAGPPEYQRIPFFDQRHGLVAPYAHVICLKALRPRQEIHSFIASVRPRLAQPASLSSVATGPLEHFTESTLRKLRELYTKLTFDVAFQLERIVRDGLILPMEALSLAPQLTALDKRASIQDVVDGPKRAAALLENFSARLIRNKSPVNEAAQPRQAYKRLLPAKVKDLAEELEKAPLPQIDSSAQFRIHSVRLMPSGAMSLSGPTPDAGNRIVRQFVGCDAHFLRLQMVDEGASTRLRMRIEGVNADALKWIFRNALEKGLDVAGRTWRYLAFSNSSLKEGTCWMVHRFSYDSKKVTADSIRNNIGDLAFIRCPARYAARMGQAFTSTMFTIPVKKTNVVLIDDIKRKGHCFTDGVGTISSDLVEQIRGKIISARGGRRSQYSPASVFQIRLGGAKGMVTLDTDLPPGHVRLRPSMVKFEKSASQADDEHVYLEIANAPDGPLPMFLNRPMVMMLETLGVPKERFMELLSEAVSHLRYSATNLTLTAQVYKLYNAHPPGGAAALFDALRRIGIDTLDGEKVPFLYDAHRAFQAFVTRHMKYRTRIPVLEGCYTLYGVADETGWLEEGQVYASVEVFDGPRDGIVRPRNIVLRGKCLLGRSPMLHPGDVQYAEAVLPPRESKLNALRNCIVFSTKGKRDLPSKLSGGDLDGDLFNVIQHPSLLTVKTQEPAKYPRVVPRNLDRECTVADMIEFFVDFLFSDRLGLVATRHLILADASPYGVFDRDCVKLAHMHSTAVDFPKTGIPVDTKDCPPVPRLRPDFMQAEFRVEWAPAAMRSEPRERFNFYASGKALGHLYRALDKPIVDGPPALLTSAHEPISTPGMSRSASPGGDDSSKAKEVPQDDWNSQLRKYLDPFHSAVQVRAHLPYVRRIIAEYYRSVDLISVECSPSGRDGPLSEAEIFMGCIARGPPGVEATAARSNTTLDTLRARYSGVVKRTIDALLGPGASLLNTRDVPSPDVAHSVDRTQKDRWQLVLDKCSAFVAAANEVEVREGDHTGNVWHSVSTTADGQIVAGRRSAAWVVLPYLVQAAATLLIVNREHGAASGDE</sequence>
<dbReference type="PANTHER" id="PTHR23079">
    <property type="entry name" value="RNA-DEPENDENT RNA POLYMERASE"/>
    <property type="match status" value="1"/>
</dbReference>
<keyword evidence="1" id="KW-0808">Transferase</keyword>
<dbReference type="OrthoDB" id="6513042at2759"/>
<keyword evidence="1" id="KW-0548">Nucleotidyltransferase</keyword>
<dbReference type="GO" id="GO:0003723">
    <property type="term" value="F:RNA binding"/>
    <property type="evidence" value="ECO:0007669"/>
    <property type="project" value="UniProtKB-KW"/>
</dbReference>
<comment type="catalytic activity">
    <reaction evidence="1">
        <text>RNA(n) + a ribonucleoside 5'-triphosphate = RNA(n+1) + diphosphate</text>
        <dbReference type="Rhea" id="RHEA:21248"/>
        <dbReference type="Rhea" id="RHEA-COMP:14527"/>
        <dbReference type="Rhea" id="RHEA-COMP:17342"/>
        <dbReference type="ChEBI" id="CHEBI:33019"/>
        <dbReference type="ChEBI" id="CHEBI:61557"/>
        <dbReference type="ChEBI" id="CHEBI:140395"/>
        <dbReference type="EC" id="2.7.7.48"/>
    </reaction>
</comment>
<reference evidence="5" key="1">
    <citation type="submission" date="2014-09" db="EMBL/GenBank/DDBJ databases">
        <authorList>
            <person name="Sharma Rahul"/>
            <person name="Thines Marco"/>
        </authorList>
    </citation>
    <scope>NUCLEOTIDE SEQUENCE [LARGE SCALE GENOMIC DNA]</scope>
</reference>
<evidence type="ECO:0000256" key="1">
    <source>
        <dbReference type="RuleBase" id="RU363098"/>
    </source>
</evidence>
<dbReference type="STRING" id="401625.A0A0P1BNY1"/>